<reference evidence="2" key="1">
    <citation type="journal article" date="2021" name="Science">
        <title>Hunting the eagle killer: A cyanobacterial neurotoxin causes vacuolar myelinopathy.</title>
        <authorList>
            <person name="Breinlinger S."/>
            <person name="Phillips T.J."/>
            <person name="Haram B.N."/>
            <person name="Mares J."/>
            <person name="Martinez Yerena J.A."/>
            <person name="Hrouzek P."/>
            <person name="Sobotka R."/>
            <person name="Henderson W.M."/>
            <person name="Schmieder P."/>
            <person name="Williams S.M."/>
            <person name="Lauderdale J.D."/>
            <person name="Wilde H.D."/>
            <person name="Gerrin W."/>
            <person name="Kust A."/>
            <person name="Washington J.W."/>
            <person name="Wagner C."/>
            <person name="Geier B."/>
            <person name="Liebeke M."/>
            <person name="Enke H."/>
            <person name="Niedermeyer T.H.J."/>
            <person name="Wilde S.B."/>
        </authorList>
    </citation>
    <scope>NUCLEOTIDE SEQUENCE [LARGE SCALE GENOMIC DNA]</scope>
    <source>
        <strain evidence="2">Thurmond2011</strain>
    </source>
</reference>
<dbReference type="Proteomes" id="UP000667802">
    <property type="component" value="Unassembled WGS sequence"/>
</dbReference>
<sequence length="79" mass="8624">CVTYNVEHELITSWQQLLSKLNPLPTHGIRVLELRTNRKVDALWVELSANLFNRIQESGGASALGGNALLEAPGVQNSA</sequence>
<protein>
    <submittedName>
        <fullName evidence="1">Uncharacterized protein</fullName>
    </submittedName>
</protein>
<gene>
    <name evidence="1" type="ORF">G7B40_041580</name>
</gene>
<proteinExistence type="predicted"/>
<keyword evidence="2" id="KW-1185">Reference proteome</keyword>
<dbReference type="RefSeq" id="WP_310834530.1">
    <property type="nucleotide sequence ID" value="NZ_JAALHA020000045.1"/>
</dbReference>
<feature type="non-terminal residue" evidence="1">
    <location>
        <position position="1"/>
    </location>
</feature>
<name>A0AAP5MEE6_9CYAN</name>
<comment type="caution">
    <text evidence="1">The sequence shown here is derived from an EMBL/GenBank/DDBJ whole genome shotgun (WGS) entry which is preliminary data.</text>
</comment>
<evidence type="ECO:0000313" key="2">
    <source>
        <dbReference type="Proteomes" id="UP000667802"/>
    </source>
</evidence>
<accession>A0AAP5MEE6</accession>
<organism evidence="1 2">
    <name type="scientific">Aetokthonos hydrillicola Thurmond2011</name>
    <dbReference type="NCBI Taxonomy" id="2712845"/>
    <lineage>
        <taxon>Bacteria</taxon>
        <taxon>Bacillati</taxon>
        <taxon>Cyanobacteriota</taxon>
        <taxon>Cyanophyceae</taxon>
        <taxon>Nostocales</taxon>
        <taxon>Hapalosiphonaceae</taxon>
        <taxon>Aetokthonos</taxon>
    </lineage>
</organism>
<dbReference type="AlphaFoldDB" id="A0AAP5MEE6"/>
<evidence type="ECO:0000313" key="1">
    <source>
        <dbReference type="EMBL" id="MDR9900948.1"/>
    </source>
</evidence>
<dbReference type="EMBL" id="JAALHA020000045">
    <property type="protein sequence ID" value="MDR9900948.1"/>
    <property type="molecule type" value="Genomic_DNA"/>
</dbReference>